<dbReference type="OrthoDB" id="1162756at2"/>
<gene>
    <name evidence="3" type="ORF">SAMN05443547_1208</name>
</gene>
<evidence type="ECO:0000256" key="1">
    <source>
        <dbReference type="SAM" id="Coils"/>
    </source>
</evidence>
<dbReference type="InterPro" id="IPR001387">
    <property type="entry name" value="Cro/C1-type_HTH"/>
</dbReference>
<feature type="coiled-coil region" evidence="1">
    <location>
        <begin position="77"/>
        <end position="126"/>
    </location>
</feature>
<dbReference type="Pfam" id="PF01381">
    <property type="entry name" value="HTH_3"/>
    <property type="match status" value="1"/>
</dbReference>
<dbReference type="SMART" id="SM00530">
    <property type="entry name" value="HTH_XRE"/>
    <property type="match status" value="1"/>
</dbReference>
<evidence type="ECO:0000313" key="4">
    <source>
        <dbReference type="Proteomes" id="UP000184611"/>
    </source>
</evidence>
<dbReference type="PROSITE" id="PS50943">
    <property type="entry name" value="HTH_CROC1"/>
    <property type="match status" value="1"/>
</dbReference>
<dbReference type="Gene3D" id="1.10.260.40">
    <property type="entry name" value="lambda repressor-like DNA-binding domains"/>
    <property type="match status" value="1"/>
</dbReference>
<feature type="domain" description="HTH cro/C1-type" evidence="2">
    <location>
        <begin position="9"/>
        <end position="63"/>
    </location>
</feature>
<reference evidence="4" key="1">
    <citation type="submission" date="2016-12" db="EMBL/GenBank/DDBJ databases">
        <authorList>
            <person name="Varghese N."/>
            <person name="Submissions S."/>
        </authorList>
    </citation>
    <scope>NUCLEOTIDE SEQUENCE [LARGE SCALE GENOMIC DNA]</scope>
    <source>
        <strain evidence="4">DSM 18830</strain>
    </source>
</reference>
<dbReference type="EMBL" id="FRYK01000002">
    <property type="protein sequence ID" value="SHO72864.1"/>
    <property type="molecule type" value="Genomic_DNA"/>
</dbReference>
<dbReference type="AlphaFoldDB" id="A0A1M7ZVE9"/>
<dbReference type="Proteomes" id="UP000184611">
    <property type="component" value="Unassembled WGS sequence"/>
</dbReference>
<proteinExistence type="predicted"/>
<protein>
    <submittedName>
        <fullName evidence="3">Helix-turn-helix</fullName>
    </submittedName>
</protein>
<dbReference type="GO" id="GO:0003677">
    <property type="term" value="F:DNA binding"/>
    <property type="evidence" value="ECO:0007669"/>
    <property type="project" value="InterPro"/>
</dbReference>
<keyword evidence="4" id="KW-1185">Reference proteome</keyword>
<dbReference type="InterPro" id="IPR010982">
    <property type="entry name" value="Lambda_DNA-bd_dom_sf"/>
</dbReference>
<dbReference type="STRING" id="416016.SAMN05443547_1208"/>
<dbReference type="RefSeq" id="WP_073582502.1">
    <property type="nucleotide sequence ID" value="NZ_CBCSEA010000015.1"/>
</dbReference>
<evidence type="ECO:0000313" key="3">
    <source>
        <dbReference type="EMBL" id="SHO72864.1"/>
    </source>
</evidence>
<name>A0A1M7ZVE9_9FLAO</name>
<organism evidence="3 4">
    <name type="scientific">Flavobacterium cucumis</name>
    <dbReference type="NCBI Taxonomy" id="416016"/>
    <lineage>
        <taxon>Bacteria</taxon>
        <taxon>Pseudomonadati</taxon>
        <taxon>Bacteroidota</taxon>
        <taxon>Flavobacteriia</taxon>
        <taxon>Flavobacteriales</taxon>
        <taxon>Flavobacteriaceae</taxon>
        <taxon>Flavobacterium</taxon>
    </lineage>
</organism>
<keyword evidence="1" id="KW-0175">Coiled coil</keyword>
<sequence>MKNFISINISYLVNKTRLSKDEFGEMFNLGKGSIGNYILEKAIPKLETIQKICSHFEISIDDFVNKDISNLPKKSLNEEEQEKRNEYIERNYRLLKEQSDLQEEIIVMLKDKLQFTEEKLKQCEQDKNISKVIK</sequence>
<accession>A0A1M7ZVE9</accession>
<dbReference type="SUPFAM" id="SSF47413">
    <property type="entry name" value="lambda repressor-like DNA-binding domains"/>
    <property type="match status" value="1"/>
</dbReference>
<evidence type="ECO:0000259" key="2">
    <source>
        <dbReference type="PROSITE" id="PS50943"/>
    </source>
</evidence>